<comment type="pathway">
    <text evidence="3 10">Carbohydrate degradation; glycolysis; D-glyceraldehyde 3-phosphate and glycerone phosphate from D-glucose: step 3/4.</text>
</comment>
<dbReference type="GO" id="GO:0048029">
    <property type="term" value="F:monosaccharide binding"/>
    <property type="evidence" value="ECO:0007669"/>
    <property type="project" value="TreeGrafter"/>
</dbReference>
<dbReference type="EMBL" id="BAOS01000047">
    <property type="protein sequence ID" value="GAX63052.1"/>
    <property type="molecule type" value="Genomic_DNA"/>
</dbReference>
<keyword evidence="8 10" id="KW-0460">Magnesium</keyword>
<keyword evidence="9 10" id="KW-0324">Glycolysis</keyword>
<feature type="binding site" description="in other chain" evidence="10">
    <location>
        <position position="236"/>
    </location>
    <ligand>
        <name>substrate</name>
        <note>ligand shared between dimeric partners</note>
    </ligand>
</feature>
<dbReference type="Gene3D" id="3.40.50.450">
    <property type="match status" value="1"/>
</dbReference>
<comment type="subcellular location">
    <subcellularLocation>
        <location evidence="2 10">Cytoplasm</location>
    </subcellularLocation>
</comment>
<dbReference type="Proteomes" id="UP000218542">
    <property type="component" value="Unassembled WGS sequence"/>
</dbReference>
<evidence type="ECO:0000256" key="6">
    <source>
        <dbReference type="ARBA" id="ARBA00022723"/>
    </source>
</evidence>
<dbReference type="GO" id="GO:0006002">
    <property type="term" value="P:fructose 6-phosphate metabolic process"/>
    <property type="evidence" value="ECO:0007669"/>
    <property type="project" value="InterPro"/>
</dbReference>
<dbReference type="GO" id="GO:0003872">
    <property type="term" value="F:6-phosphofructokinase activity"/>
    <property type="evidence" value="ECO:0007669"/>
    <property type="project" value="UniProtKB-UniRule"/>
</dbReference>
<dbReference type="InterPro" id="IPR022953">
    <property type="entry name" value="ATP_PFK"/>
</dbReference>
<evidence type="ECO:0000256" key="10">
    <source>
        <dbReference type="HAMAP-Rule" id="MF_01976"/>
    </source>
</evidence>
<feature type="binding site" description="in other chain" evidence="10">
    <location>
        <begin position="183"/>
        <end position="185"/>
    </location>
    <ligand>
        <name>substrate</name>
        <note>ligand shared between dimeric partners</note>
    </ligand>
</feature>
<dbReference type="HAMAP" id="MF_01976">
    <property type="entry name" value="Phosphofructokinase_III"/>
    <property type="match status" value="1"/>
</dbReference>
<dbReference type="PANTHER" id="PTHR13697:SF52">
    <property type="entry name" value="ATP-DEPENDENT 6-PHOSPHOFRUCTOKINASE 3"/>
    <property type="match status" value="1"/>
</dbReference>
<dbReference type="AlphaFoldDB" id="A0A286U4J7"/>
<evidence type="ECO:0000256" key="1">
    <source>
        <dbReference type="ARBA" id="ARBA00001946"/>
    </source>
</evidence>
<dbReference type="NCBIfam" id="NF002872">
    <property type="entry name" value="PRK03202.1"/>
    <property type="match status" value="1"/>
</dbReference>
<dbReference type="EC" id="2.7.1.11" evidence="10"/>
<dbReference type="PANTHER" id="PTHR13697">
    <property type="entry name" value="PHOSPHOFRUCTOKINASE"/>
    <property type="match status" value="1"/>
</dbReference>
<evidence type="ECO:0000256" key="7">
    <source>
        <dbReference type="ARBA" id="ARBA00022777"/>
    </source>
</evidence>
<dbReference type="NCBIfam" id="TIGR02483">
    <property type="entry name" value="PFK_mixed"/>
    <property type="match status" value="1"/>
</dbReference>
<feature type="binding site" evidence="10">
    <location>
        <position position="13"/>
    </location>
    <ligand>
        <name>ATP</name>
        <dbReference type="ChEBI" id="CHEBI:30616"/>
    </ligand>
</feature>
<feature type="binding site" description="in other chain" evidence="10">
    <location>
        <begin position="286"/>
        <end position="289"/>
    </location>
    <ligand>
        <name>substrate</name>
        <note>ligand shared between dimeric partners</note>
    </ligand>
</feature>
<evidence type="ECO:0000259" key="11">
    <source>
        <dbReference type="Pfam" id="PF00365"/>
    </source>
</evidence>
<comment type="catalytic activity">
    <reaction evidence="10">
        <text>beta-D-fructose 6-phosphate + ATP = beta-D-fructose 1,6-bisphosphate + ADP + H(+)</text>
        <dbReference type="Rhea" id="RHEA:16109"/>
        <dbReference type="ChEBI" id="CHEBI:15378"/>
        <dbReference type="ChEBI" id="CHEBI:30616"/>
        <dbReference type="ChEBI" id="CHEBI:32966"/>
        <dbReference type="ChEBI" id="CHEBI:57634"/>
        <dbReference type="ChEBI" id="CHEBI:456216"/>
        <dbReference type="EC" id="2.7.1.11"/>
    </reaction>
</comment>
<dbReference type="InterPro" id="IPR015912">
    <property type="entry name" value="Phosphofructokinase_CS"/>
</dbReference>
<feature type="domain" description="Phosphofructokinase" evidence="11">
    <location>
        <begin position="5"/>
        <end position="312"/>
    </location>
</feature>
<accession>A0A286U4J7</accession>
<feature type="binding site" description="in other chain" evidence="10">
    <location>
        <begin position="139"/>
        <end position="141"/>
    </location>
    <ligand>
        <name>substrate</name>
        <note>ligand shared between dimeric partners</note>
    </ligand>
</feature>
<dbReference type="OrthoDB" id="9802503at2"/>
<feature type="binding site" evidence="10">
    <location>
        <position position="176"/>
    </location>
    <ligand>
        <name>substrate</name>
        <note>ligand shared between dimeric partners</note>
    </ligand>
</feature>
<comment type="function">
    <text evidence="10">Catalyzes the phosphorylation of D-fructose 6-phosphate to fructose 1,6-bisphosphate by ATP, the first committing step of glycolysis.</text>
</comment>
<dbReference type="GO" id="GO:0042802">
    <property type="term" value="F:identical protein binding"/>
    <property type="evidence" value="ECO:0007669"/>
    <property type="project" value="TreeGrafter"/>
</dbReference>
<dbReference type="GO" id="GO:0005524">
    <property type="term" value="F:ATP binding"/>
    <property type="evidence" value="ECO:0007669"/>
    <property type="project" value="UniProtKB-KW"/>
</dbReference>
<dbReference type="FunFam" id="3.40.50.460:FF:000002">
    <property type="entry name" value="ATP-dependent 6-phosphofructokinase"/>
    <property type="match status" value="1"/>
</dbReference>
<name>A0A286U4J7_9BACT</name>
<feature type="binding site" evidence="10">
    <location>
        <position position="117"/>
    </location>
    <ligand>
        <name>Mg(2+)</name>
        <dbReference type="ChEBI" id="CHEBI:18420"/>
        <note>catalytic</note>
    </ligand>
</feature>
<evidence type="ECO:0000313" key="12">
    <source>
        <dbReference type="EMBL" id="GAX63052.1"/>
    </source>
</evidence>
<evidence type="ECO:0000313" key="13">
    <source>
        <dbReference type="Proteomes" id="UP000218542"/>
    </source>
</evidence>
<dbReference type="PIRSF" id="PIRSF000532">
    <property type="entry name" value="ATP_PFK_prok"/>
    <property type="match status" value="1"/>
</dbReference>
<keyword evidence="13" id="KW-1185">Reference proteome</keyword>
<comment type="subunit">
    <text evidence="10">Homodimer or homotetramer.</text>
</comment>
<dbReference type="GO" id="GO:0016208">
    <property type="term" value="F:AMP binding"/>
    <property type="evidence" value="ECO:0007669"/>
    <property type="project" value="TreeGrafter"/>
</dbReference>
<feature type="binding site" evidence="10">
    <location>
        <begin position="116"/>
        <end position="119"/>
    </location>
    <ligand>
        <name>ATP</name>
        <dbReference type="ChEBI" id="CHEBI:30616"/>
    </ligand>
</feature>
<protein>
    <recommendedName>
        <fullName evidence="10">ATP-dependent 6-phosphofructokinase</fullName>
        <shortName evidence="10">ATP-PFK</shortName>
        <shortName evidence="10">Phosphofructokinase</shortName>
        <ecNumber evidence="10">2.7.1.11</ecNumber>
    </recommendedName>
    <alternativeName>
        <fullName evidence="10">Phosphohexokinase</fullName>
    </alternativeName>
</protein>
<dbReference type="UniPathway" id="UPA00109">
    <property type="reaction ID" value="UER00182"/>
</dbReference>
<dbReference type="Gene3D" id="3.40.50.460">
    <property type="entry name" value="Phosphofructokinase domain"/>
    <property type="match status" value="1"/>
</dbReference>
<dbReference type="SUPFAM" id="SSF53784">
    <property type="entry name" value="Phosphofructokinase"/>
    <property type="match status" value="1"/>
</dbReference>
<feature type="active site" description="Proton acceptor" evidence="10">
    <location>
        <position position="141"/>
    </location>
</feature>
<dbReference type="GO" id="GO:0070095">
    <property type="term" value="F:fructose-6-phosphate binding"/>
    <property type="evidence" value="ECO:0007669"/>
    <property type="project" value="TreeGrafter"/>
</dbReference>
<reference evidence="13" key="1">
    <citation type="journal article" date="2017" name="Environ. Microbiol. Rep.">
        <title>Genetic Diversity of Marine Anaerobic Ammonium-Oxidizing Bacteria as Revealed by Genomic and Proteomic Analyses of 'Candidatus Scalindua japonica'.</title>
        <authorList>
            <person name="Oshiki M."/>
            <person name="Mizuto K."/>
            <person name="Kimura Z."/>
            <person name="Kindaichi T."/>
            <person name="Satoh H."/>
            <person name="Okabe S."/>
        </authorList>
    </citation>
    <scope>NUCLEOTIDE SEQUENCE [LARGE SCALE GENOMIC DNA]</scope>
    <source>
        <strain evidence="13">husup-a2</strain>
    </source>
</reference>
<dbReference type="InterPro" id="IPR035966">
    <property type="entry name" value="PKF_sf"/>
</dbReference>
<dbReference type="PRINTS" id="PR00476">
    <property type="entry name" value="PHFRCTKINASE"/>
</dbReference>
<evidence type="ECO:0000256" key="5">
    <source>
        <dbReference type="ARBA" id="ARBA00022679"/>
    </source>
</evidence>
<feature type="binding site" evidence="10">
    <location>
        <position position="280"/>
    </location>
    <ligand>
        <name>substrate</name>
        <note>ligand shared between dimeric partners</note>
    </ligand>
</feature>
<dbReference type="Pfam" id="PF00365">
    <property type="entry name" value="PFK"/>
    <property type="match status" value="1"/>
</dbReference>
<evidence type="ECO:0000256" key="2">
    <source>
        <dbReference type="ARBA" id="ARBA00004496"/>
    </source>
</evidence>
<comment type="caution">
    <text evidence="10">Lacks conserved residue(s) required for the propagation of feature annotation.</text>
</comment>
<keyword evidence="6 10" id="KW-0479">Metal-binding</keyword>
<keyword evidence="10" id="KW-0067">ATP-binding</keyword>
<comment type="cofactor">
    <cofactor evidence="1 10">
        <name>Mg(2+)</name>
        <dbReference type="ChEBI" id="CHEBI:18420"/>
    </cofactor>
</comment>
<dbReference type="GO" id="GO:0046872">
    <property type="term" value="F:metal ion binding"/>
    <property type="evidence" value="ECO:0007669"/>
    <property type="project" value="UniProtKB-KW"/>
</dbReference>
<keyword evidence="5 10" id="KW-0808">Transferase</keyword>
<feature type="binding site" evidence="10">
    <location>
        <begin position="76"/>
        <end position="77"/>
    </location>
    <ligand>
        <name>ATP</name>
        <dbReference type="ChEBI" id="CHEBI:30616"/>
    </ligand>
</feature>
<dbReference type="GO" id="GO:0047334">
    <property type="term" value="F:diphosphate-fructose-6-phosphate 1-phosphotransferase activity"/>
    <property type="evidence" value="ECO:0007669"/>
    <property type="project" value="InterPro"/>
</dbReference>
<evidence type="ECO:0000256" key="9">
    <source>
        <dbReference type="ARBA" id="ARBA00023152"/>
    </source>
</evidence>
<proteinExistence type="inferred from homology"/>
<dbReference type="InterPro" id="IPR012003">
    <property type="entry name" value="ATP_PFK_prok-type"/>
</dbReference>
<gene>
    <name evidence="10" type="primary">pfkA</name>
    <name evidence="12" type="ORF">SCALIN_C47_0023</name>
</gene>
<dbReference type="RefSeq" id="WP_096896449.1">
    <property type="nucleotide sequence ID" value="NZ_BAOS01000047.1"/>
</dbReference>
<dbReference type="InterPro" id="IPR000023">
    <property type="entry name" value="Phosphofructokinase_dom"/>
</dbReference>
<evidence type="ECO:0000256" key="3">
    <source>
        <dbReference type="ARBA" id="ARBA00004679"/>
    </source>
</evidence>
<evidence type="ECO:0000256" key="8">
    <source>
        <dbReference type="ARBA" id="ARBA00022842"/>
    </source>
</evidence>
<dbReference type="GO" id="GO:0005945">
    <property type="term" value="C:6-phosphofructokinase complex"/>
    <property type="evidence" value="ECO:0007669"/>
    <property type="project" value="TreeGrafter"/>
</dbReference>
<keyword evidence="7 10" id="KW-0418">Kinase</keyword>
<dbReference type="PROSITE" id="PS00433">
    <property type="entry name" value="PHOSPHOFRUCTOKINASE"/>
    <property type="match status" value="1"/>
</dbReference>
<feature type="site" description="Important for substrate specificity; cannot use PPi as phosphoryl donor" evidence="10">
    <location>
        <position position="118"/>
    </location>
</feature>
<comment type="similarity">
    <text evidence="10">Belongs to the phosphofructokinase type A (PFKA) family. Mixed-substrate PFK group III subfamily.</text>
</comment>
<evidence type="ECO:0000256" key="4">
    <source>
        <dbReference type="ARBA" id="ARBA00022490"/>
    </source>
</evidence>
<keyword evidence="10" id="KW-0547">Nucleotide-binding</keyword>
<dbReference type="GO" id="GO:0061621">
    <property type="term" value="P:canonical glycolysis"/>
    <property type="evidence" value="ECO:0007669"/>
    <property type="project" value="TreeGrafter"/>
</dbReference>
<dbReference type="GO" id="GO:0030388">
    <property type="term" value="P:fructose 1,6-bisphosphate metabolic process"/>
    <property type="evidence" value="ECO:0007669"/>
    <property type="project" value="TreeGrafter"/>
</dbReference>
<comment type="caution">
    <text evidence="12">The sequence shown here is derived from an EMBL/GenBank/DDBJ whole genome shotgun (WGS) entry which is preliminary data.</text>
</comment>
<sequence length="364" mass="39236">MRKKRIAILTGGGDCPGINAVIRAVVKKAIVEHGMTVIGIEDGFEGLILNKYKTLSYDDVSGILTLGGTILGTSNRANPYNYPVIKRGKTEYKDLSKSVKQNIKKLNINCLICVGGDGTLGIANNFFKDGIPVIGVPKTIDNDIKGTDITFGFDSAVQIVTEGIDRVHTTAQSHHRVMIVEVMGRRAGWIALYSGVASGGDIILIPEIPYDINIVAEKVRQRNKKGKRFSIVVIAEGARPQGGDVIVQRIVKDSSEPVRLGGIGFVLGEELEKITDLETRTVVMGHLQRGGAPTPFDRILGSQLGTKTIDLINNEEFGNMVGVKGSNFTKVSLELVAKGVRLVPSNHILVRSARSMGTCFGDTL</sequence>
<keyword evidence="4 10" id="KW-0963">Cytoplasm</keyword>
<dbReference type="InterPro" id="IPR012829">
    <property type="entry name" value="Phosphofructokinase_III"/>
</dbReference>
<organism evidence="12 13">
    <name type="scientific">Candidatus Scalindua japonica</name>
    <dbReference type="NCBI Taxonomy" id="1284222"/>
    <lineage>
        <taxon>Bacteria</taxon>
        <taxon>Pseudomonadati</taxon>
        <taxon>Planctomycetota</taxon>
        <taxon>Candidatus Brocadiia</taxon>
        <taxon>Candidatus Brocadiales</taxon>
        <taxon>Candidatus Scalinduaceae</taxon>
        <taxon>Candidatus Scalindua</taxon>
    </lineage>
</organism>